<dbReference type="EMBL" id="JADCUA010000003">
    <property type="protein sequence ID" value="KAH9841860.1"/>
    <property type="molecule type" value="Genomic_DNA"/>
</dbReference>
<dbReference type="Proteomes" id="UP000814176">
    <property type="component" value="Unassembled WGS sequence"/>
</dbReference>
<evidence type="ECO:0000313" key="2">
    <source>
        <dbReference type="Proteomes" id="UP000814176"/>
    </source>
</evidence>
<evidence type="ECO:0008006" key="3">
    <source>
        <dbReference type="Google" id="ProtNLM"/>
    </source>
</evidence>
<dbReference type="Gene3D" id="1.20.1280.50">
    <property type="match status" value="1"/>
</dbReference>
<sequence>MSNVAMAGSHTWAREDTEPDTAQHFQCNYDLRSHLNALSPVSAFPAEVLSEVFLHAAEFYTTDITSWPWMDEWIQVTHVCRRWRAVALGCSALWSRLTLTGPCDWMSEFIARSKTYPLSVSVLLPPPRTSSFDDPPPPLEDSLDLAFPCLTRIRTLALEVEPESECSSEIMELLDGPAPLLEFLSISEEPRFDSGSAVIGPLSELLRRPESSGLRHLELNCPVDWTGVSLPRLTLLSVGNCRDKTGMEAFLNALAQMPLLEELITQYAFIDYRGEPAASPLVPRAVLSRLRVLRLRETAANCTCILESLDTPSLSRLCVNSVERGSALWQAHLCAAAASKMDILGQIGTLAVSGNRANFPYDIFLRCYHDVPNTPATDAEEDSTHDWLNDRTPFLELNTNHCIDQEDLAAAAFCQLLSIQSLRCLVFHKKLPSQTLWRHLIKHTQFVAELRVFDIEDARDLPAMLVRRRCGDLQGYEDHQYALPRLLCLTLDEVSFRGPVENNPFLTLVRRHYGMGTKHPPFISTLLDCLIERYENGAEIETLRLLEPHDIKENRDVEDLKHVVRYVEWSNSWTPLTWEHDGFDGELPSSCIFSTAIIPW</sequence>
<keyword evidence="2" id="KW-1185">Reference proteome</keyword>
<dbReference type="GeneID" id="71998741"/>
<gene>
    <name evidence="1" type="ORF">C8Q71DRAFT_351662</name>
</gene>
<reference evidence="1 2" key="1">
    <citation type="journal article" date="2021" name="Environ. Microbiol.">
        <title>Gene family expansions and transcriptome signatures uncover fungal adaptations to wood decay.</title>
        <authorList>
            <person name="Hage H."/>
            <person name="Miyauchi S."/>
            <person name="Viragh M."/>
            <person name="Drula E."/>
            <person name="Min B."/>
            <person name="Chaduli D."/>
            <person name="Navarro D."/>
            <person name="Favel A."/>
            <person name="Norest M."/>
            <person name="Lesage-Meessen L."/>
            <person name="Balint B."/>
            <person name="Merenyi Z."/>
            <person name="de Eugenio L."/>
            <person name="Morin E."/>
            <person name="Martinez A.T."/>
            <person name="Baldrian P."/>
            <person name="Stursova M."/>
            <person name="Martinez M.J."/>
            <person name="Novotny C."/>
            <person name="Magnuson J.K."/>
            <person name="Spatafora J.W."/>
            <person name="Maurice S."/>
            <person name="Pangilinan J."/>
            <person name="Andreopoulos W."/>
            <person name="LaButti K."/>
            <person name="Hundley H."/>
            <person name="Na H."/>
            <person name="Kuo A."/>
            <person name="Barry K."/>
            <person name="Lipzen A."/>
            <person name="Henrissat B."/>
            <person name="Riley R."/>
            <person name="Ahrendt S."/>
            <person name="Nagy L.G."/>
            <person name="Grigoriev I.V."/>
            <person name="Martin F."/>
            <person name="Rosso M.N."/>
        </authorList>
    </citation>
    <scope>NUCLEOTIDE SEQUENCE [LARGE SCALE GENOMIC DNA]</scope>
    <source>
        <strain evidence="1 2">CIRM-BRFM 1785</strain>
    </source>
</reference>
<comment type="caution">
    <text evidence="1">The sequence shown here is derived from an EMBL/GenBank/DDBJ whole genome shotgun (WGS) entry which is preliminary data.</text>
</comment>
<dbReference type="RefSeq" id="XP_047783159.1">
    <property type="nucleotide sequence ID" value="XM_047918009.1"/>
</dbReference>
<organism evidence="1 2">
    <name type="scientific">Rhodofomes roseus</name>
    <dbReference type="NCBI Taxonomy" id="34475"/>
    <lineage>
        <taxon>Eukaryota</taxon>
        <taxon>Fungi</taxon>
        <taxon>Dikarya</taxon>
        <taxon>Basidiomycota</taxon>
        <taxon>Agaricomycotina</taxon>
        <taxon>Agaricomycetes</taxon>
        <taxon>Polyporales</taxon>
        <taxon>Rhodofomes</taxon>
    </lineage>
</organism>
<protein>
    <recommendedName>
        <fullName evidence="3">F-box domain-containing protein</fullName>
    </recommendedName>
</protein>
<name>A0ABQ8KTD9_9APHY</name>
<accession>A0ABQ8KTD9</accession>
<evidence type="ECO:0000313" key="1">
    <source>
        <dbReference type="EMBL" id="KAH9841860.1"/>
    </source>
</evidence>
<proteinExistence type="predicted"/>